<dbReference type="GO" id="GO:0043093">
    <property type="term" value="P:FtsZ-dependent cytokinesis"/>
    <property type="evidence" value="ECO:0007669"/>
    <property type="project" value="TreeGrafter"/>
</dbReference>
<dbReference type="Proteomes" id="UP000712673">
    <property type="component" value="Unassembled WGS sequence"/>
</dbReference>
<dbReference type="SUPFAM" id="SSF102829">
    <property type="entry name" value="Cell division protein ZapA-like"/>
    <property type="match status" value="1"/>
</dbReference>
<comment type="subcellular location">
    <subcellularLocation>
        <location evidence="1">Cytoplasm</location>
    </subcellularLocation>
</comment>
<dbReference type="PANTHER" id="PTHR34981:SF1">
    <property type="entry name" value="CELL DIVISION PROTEIN ZAPA"/>
    <property type="match status" value="1"/>
</dbReference>
<dbReference type="InterPro" id="IPR053712">
    <property type="entry name" value="Bac_CellDiv_Activator"/>
</dbReference>
<evidence type="ECO:0000313" key="11">
    <source>
        <dbReference type="Proteomes" id="UP000712673"/>
    </source>
</evidence>
<dbReference type="Gene3D" id="6.10.250.790">
    <property type="match status" value="1"/>
</dbReference>
<reference evidence="10" key="1">
    <citation type="submission" date="2019-03" db="EMBL/GenBank/DDBJ databases">
        <title>Lake Tanganyika Metagenome-Assembled Genomes (MAGs).</title>
        <authorList>
            <person name="Tran P."/>
        </authorList>
    </citation>
    <scope>NUCLEOTIDE SEQUENCE</scope>
    <source>
        <strain evidence="10">K_DeepCast_65m_m2_066</strain>
    </source>
</reference>
<comment type="caution">
    <text evidence="10">The sequence shown here is derived from an EMBL/GenBank/DDBJ whole genome shotgun (WGS) entry which is preliminary data.</text>
</comment>
<dbReference type="Pfam" id="PF05164">
    <property type="entry name" value="ZapA"/>
    <property type="match status" value="1"/>
</dbReference>
<evidence type="ECO:0000313" key="10">
    <source>
        <dbReference type="EMBL" id="MBM3223062.1"/>
    </source>
</evidence>
<evidence type="ECO:0000256" key="3">
    <source>
        <dbReference type="ARBA" id="ARBA00022490"/>
    </source>
</evidence>
<keyword evidence="6" id="KW-0131">Cell cycle</keyword>
<evidence type="ECO:0000256" key="4">
    <source>
        <dbReference type="ARBA" id="ARBA00022618"/>
    </source>
</evidence>
<dbReference type="InterPro" id="IPR007838">
    <property type="entry name" value="Cell_div_ZapA-like"/>
</dbReference>
<evidence type="ECO:0000256" key="2">
    <source>
        <dbReference type="ARBA" id="ARBA00015195"/>
    </source>
</evidence>
<sequence length="96" mass="10836">MAEEVEVEIFGQVFRVASGEAAPAYIQDLAYYVNEKMRAIALSTKTMPVNRMAILTALNIADDLFKLRDSYEQSARLVHAKTEQLISLVREQLDSE</sequence>
<accession>A0A938AZW6</accession>
<keyword evidence="4 10" id="KW-0132">Cell division</keyword>
<keyword evidence="3" id="KW-0963">Cytoplasm</keyword>
<proteinExistence type="predicted"/>
<organism evidence="10 11">
    <name type="scientific">Tectimicrobiota bacterium</name>
    <dbReference type="NCBI Taxonomy" id="2528274"/>
    <lineage>
        <taxon>Bacteria</taxon>
        <taxon>Pseudomonadati</taxon>
        <taxon>Nitrospinota/Tectimicrobiota group</taxon>
        <taxon>Candidatus Tectimicrobiota</taxon>
    </lineage>
</organism>
<evidence type="ECO:0000256" key="9">
    <source>
        <dbReference type="ARBA" id="ARBA00033158"/>
    </source>
</evidence>
<evidence type="ECO:0000256" key="6">
    <source>
        <dbReference type="ARBA" id="ARBA00023306"/>
    </source>
</evidence>
<evidence type="ECO:0000256" key="5">
    <source>
        <dbReference type="ARBA" id="ARBA00023210"/>
    </source>
</evidence>
<protein>
    <recommendedName>
        <fullName evidence="2">Cell division protein ZapA</fullName>
    </recommendedName>
    <alternativeName>
        <fullName evidence="9">Z ring-associated protein ZapA</fullName>
    </alternativeName>
</protein>
<dbReference type="GO" id="GO:0005829">
    <property type="term" value="C:cytosol"/>
    <property type="evidence" value="ECO:0007669"/>
    <property type="project" value="TreeGrafter"/>
</dbReference>
<evidence type="ECO:0000256" key="7">
    <source>
        <dbReference type="ARBA" id="ARBA00024910"/>
    </source>
</evidence>
<evidence type="ECO:0000256" key="8">
    <source>
        <dbReference type="ARBA" id="ARBA00026068"/>
    </source>
</evidence>
<keyword evidence="5" id="KW-0717">Septation</keyword>
<name>A0A938AZW6_UNCTE</name>
<dbReference type="GO" id="GO:0030428">
    <property type="term" value="C:cell septum"/>
    <property type="evidence" value="ECO:0007669"/>
    <property type="project" value="TreeGrafter"/>
</dbReference>
<dbReference type="PANTHER" id="PTHR34981">
    <property type="entry name" value="CELL DIVISION PROTEIN ZAPA"/>
    <property type="match status" value="1"/>
</dbReference>
<comment type="function">
    <text evidence="7">Activator of cell division through the inhibition of FtsZ GTPase activity, therefore promoting FtsZ assembly into bundles of protofilaments necessary for the formation of the division Z ring. It is recruited early at mid-cell but it is not essential for cell division.</text>
</comment>
<comment type="subunit">
    <text evidence="8">Homodimer. Interacts with FtsZ.</text>
</comment>
<evidence type="ECO:0000256" key="1">
    <source>
        <dbReference type="ARBA" id="ARBA00004496"/>
    </source>
</evidence>
<gene>
    <name evidence="10" type="ORF">FJZ47_04565</name>
</gene>
<dbReference type="GO" id="GO:0000917">
    <property type="term" value="P:division septum assembly"/>
    <property type="evidence" value="ECO:0007669"/>
    <property type="project" value="UniProtKB-KW"/>
</dbReference>
<dbReference type="GO" id="GO:0000921">
    <property type="term" value="P:septin ring assembly"/>
    <property type="evidence" value="ECO:0007669"/>
    <property type="project" value="TreeGrafter"/>
</dbReference>
<dbReference type="AlphaFoldDB" id="A0A938AZW6"/>
<dbReference type="InterPro" id="IPR036192">
    <property type="entry name" value="Cell_div_ZapA-like_sf"/>
</dbReference>
<dbReference type="EMBL" id="VGLS01000090">
    <property type="protein sequence ID" value="MBM3223062.1"/>
    <property type="molecule type" value="Genomic_DNA"/>
</dbReference>
<dbReference type="GO" id="GO:0032153">
    <property type="term" value="C:cell division site"/>
    <property type="evidence" value="ECO:0007669"/>
    <property type="project" value="TreeGrafter"/>
</dbReference>